<evidence type="ECO:0000256" key="1">
    <source>
        <dbReference type="ARBA" id="ARBA00022857"/>
    </source>
</evidence>
<dbReference type="SUPFAM" id="SSF52283">
    <property type="entry name" value="Formate/glycerate dehydrogenase catalytic domain-like"/>
    <property type="match status" value="1"/>
</dbReference>
<dbReference type="PANTHER" id="PTHR10996">
    <property type="entry name" value="2-HYDROXYACID DEHYDROGENASE-RELATED"/>
    <property type="match status" value="1"/>
</dbReference>
<evidence type="ECO:0000256" key="2">
    <source>
        <dbReference type="ARBA" id="ARBA00023002"/>
    </source>
</evidence>
<evidence type="ECO:0000259" key="5">
    <source>
        <dbReference type="Pfam" id="PF00389"/>
    </source>
</evidence>
<name>A0A9W7XBQ2_9POAL</name>
<dbReference type="CDD" id="cd12156">
    <property type="entry name" value="HPPR"/>
    <property type="match status" value="1"/>
</dbReference>
<dbReference type="FunFam" id="3.40.50.720:FF:000213">
    <property type="entry name" value="Putative 2-hydroxyacid dehydrogenase"/>
    <property type="match status" value="1"/>
</dbReference>
<feature type="domain" description="D-isomer specific 2-hydroxyacid dehydrogenase NAD-binding" evidence="6">
    <location>
        <begin position="157"/>
        <end position="330"/>
    </location>
</feature>
<dbReference type="InterPro" id="IPR006140">
    <property type="entry name" value="D-isomer_DH_NAD-bd"/>
</dbReference>
<reference evidence="7 8" key="1">
    <citation type="submission" date="2022-10" db="EMBL/GenBank/DDBJ databases">
        <title>WGS assembly of Paspalum vaginatum 540-79.</title>
        <authorList>
            <person name="Sun G."/>
            <person name="Wase N."/>
            <person name="Shu S."/>
            <person name="Jenkins J."/>
            <person name="Zhou B."/>
            <person name="Torres-Rodriguez J."/>
            <person name="Chen C."/>
            <person name="Sandor L."/>
            <person name="Plott C."/>
            <person name="Yoshinga Y."/>
            <person name="Daum C."/>
            <person name="Qi P."/>
            <person name="Barry K."/>
            <person name="Lipzen A."/>
            <person name="Berry L."/>
            <person name="Pedersen C."/>
            <person name="Gottilla T."/>
            <person name="Foltz A."/>
            <person name="Yu H."/>
            <person name="O'Malley R."/>
            <person name="Zhang C."/>
            <person name="Devos K."/>
            <person name="Sigmon B."/>
            <person name="Yu B."/>
            <person name="Obata T."/>
            <person name="Schmutz J."/>
            <person name="Schnable J."/>
        </authorList>
    </citation>
    <scope>NUCLEOTIDE SEQUENCE [LARGE SCALE GENOMIC DNA]</scope>
    <source>
        <strain evidence="8">cv. 540-79</strain>
    </source>
</reference>
<dbReference type="OrthoDB" id="298012at2759"/>
<dbReference type="PANTHER" id="PTHR10996:SF268">
    <property type="entry name" value="GLYOXYLATE_HYDROXYPYRUVATE REDUCTASE HPR3"/>
    <property type="match status" value="1"/>
</dbReference>
<dbReference type="GO" id="GO:0051287">
    <property type="term" value="F:NAD binding"/>
    <property type="evidence" value="ECO:0007669"/>
    <property type="project" value="InterPro"/>
</dbReference>
<dbReference type="InterPro" id="IPR006139">
    <property type="entry name" value="D-isomer_2_OHA_DH_cat_dom"/>
</dbReference>
<dbReference type="AlphaFoldDB" id="A0A9W7XBQ2"/>
<evidence type="ECO:0000313" key="7">
    <source>
        <dbReference type="EMBL" id="KAJ1257070.1"/>
    </source>
</evidence>
<keyword evidence="1" id="KW-0521">NADP</keyword>
<keyword evidence="2 4" id="KW-0560">Oxidoreductase</keyword>
<evidence type="ECO:0000313" key="8">
    <source>
        <dbReference type="Proteomes" id="UP001164776"/>
    </source>
</evidence>
<dbReference type="InterPro" id="IPR050223">
    <property type="entry name" value="D-isomer_2-hydroxyacid_DH"/>
</dbReference>
<accession>A0A9W7XBQ2</accession>
<dbReference type="Pfam" id="PF00389">
    <property type="entry name" value="2-Hacid_dh"/>
    <property type="match status" value="1"/>
</dbReference>
<dbReference type="Gene3D" id="3.40.50.720">
    <property type="entry name" value="NAD(P)-binding Rossmann-like Domain"/>
    <property type="match status" value="2"/>
</dbReference>
<gene>
    <name evidence="7" type="ORF">BS78_K221000</name>
</gene>
<organism evidence="7 8">
    <name type="scientific">Paspalum vaginatum</name>
    <name type="common">seashore paspalum</name>
    <dbReference type="NCBI Taxonomy" id="158149"/>
    <lineage>
        <taxon>Eukaryota</taxon>
        <taxon>Viridiplantae</taxon>
        <taxon>Streptophyta</taxon>
        <taxon>Embryophyta</taxon>
        <taxon>Tracheophyta</taxon>
        <taxon>Spermatophyta</taxon>
        <taxon>Magnoliopsida</taxon>
        <taxon>Liliopsida</taxon>
        <taxon>Poales</taxon>
        <taxon>Poaceae</taxon>
        <taxon>PACMAD clade</taxon>
        <taxon>Panicoideae</taxon>
        <taxon>Andropogonodae</taxon>
        <taxon>Paspaleae</taxon>
        <taxon>Paspalinae</taxon>
        <taxon>Paspalum</taxon>
    </lineage>
</organism>
<evidence type="ECO:0000256" key="4">
    <source>
        <dbReference type="RuleBase" id="RU003719"/>
    </source>
</evidence>
<dbReference type="GO" id="GO:0016618">
    <property type="term" value="F:hydroxypyruvate reductase [NAD(P)H] activity"/>
    <property type="evidence" value="ECO:0007669"/>
    <property type="project" value="TreeGrafter"/>
</dbReference>
<dbReference type="Proteomes" id="UP001164776">
    <property type="component" value="Unassembled WGS sequence"/>
</dbReference>
<dbReference type="InterPro" id="IPR036291">
    <property type="entry name" value="NAD(P)-bd_dom_sf"/>
</dbReference>
<sequence length="363" mass="38154">MAAVGSRATSATRFPVEELNDELCFLKADCPLSCLLSPPDPSKREPEKDMAPAAEDKPLVLLAQTMFPNFAAALEGQYRFVLAADADAATAAEARVLLVPGLKTVTAELIDALPALELVAATSAGVDHVDLGACRRRGLAVTNAGDAFAADSADYAVGLLVAVLRRLAAAEAYLRRGGWAADGDYPLATKVSGKRVGIVGLGRIGAQVARRLAAFGCPVAYHSRAPKPACPYRFFPTARALAADSDVLVLSCALTEETRRLVNREVMEALGAGGVLVNVGRGGLVDEPELVRCLREGVIGGAGLDVYDREPDVPPELFDMDNVVLSDHRAVLTPESIRGVLDIVSGNLQAFFAGRPLLSPVTL</sequence>
<dbReference type="EMBL" id="MU629443">
    <property type="protein sequence ID" value="KAJ1257070.1"/>
    <property type="molecule type" value="Genomic_DNA"/>
</dbReference>
<dbReference type="SUPFAM" id="SSF51735">
    <property type="entry name" value="NAD(P)-binding Rossmann-fold domains"/>
    <property type="match status" value="1"/>
</dbReference>
<dbReference type="GO" id="GO:0005829">
    <property type="term" value="C:cytosol"/>
    <property type="evidence" value="ECO:0007669"/>
    <property type="project" value="TreeGrafter"/>
</dbReference>
<keyword evidence="3" id="KW-0520">NAD</keyword>
<evidence type="ECO:0000256" key="3">
    <source>
        <dbReference type="ARBA" id="ARBA00023027"/>
    </source>
</evidence>
<keyword evidence="8" id="KW-1185">Reference proteome</keyword>
<feature type="domain" description="D-isomer specific 2-hydroxyacid dehydrogenase catalytic" evidence="5">
    <location>
        <begin position="80"/>
        <end position="361"/>
    </location>
</feature>
<dbReference type="Pfam" id="PF02826">
    <property type="entry name" value="2-Hacid_dh_C"/>
    <property type="match status" value="1"/>
</dbReference>
<dbReference type="GO" id="GO:0030267">
    <property type="term" value="F:glyoxylate reductase (NADPH) activity"/>
    <property type="evidence" value="ECO:0007669"/>
    <property type="project" value="TreeGrafter"/>
</dbReference>
<proteinExistence type="inferred from homology"/>
<comment type="caution">
    <text evidence="7">The sequence shown here is derived from an EMBL/GenBank/DDBJ whole genome shotgun (WGS) entry which is preliminary data.</text>
</comment>
<protein>
    <submittedName>
        <fullName evidence="7">Uncharacterized protein</fullName>
    </submittedName>
</protein>
<evidence type="ECO:0000259" key="6">
    <source>
        <dbReference type="Pfam" id="PF02826"/>
    </source>
</evidence>
<comment type="similarity">
    <text evidence="4">Belongs to the D-isomer specific 2-hydroxyacid dehydrogenase family.</text>
</comment>